<evidence type="ECO:0008006" key="4">
    <source>
        <dbReference type="Google" id="ProtNLM"/>
    </source>
</evidence>
<proteinExistence type="predicted"/>
<reference evidence="2 3" key="1">
    <citation type="submission" date="2019-10" db="EMBL/GenBank/DDBJ databases">
        <title>Genome sequencing of Lactobacillus fructivorans.</title>
        <authorList>
            <person name="Kim K."/>
        </authorList>
    </citation>
    <scope>NUCLEOTIDE SEQUENCE [LARGE SCALE GENOMIC DNA]</scope>
    <source>
        <strain evidence="2 3">LF543</strain>
    </source>
</reference>
<evidence type="ECO:0000313" key="2">
    <source>
        <dbReference type="EMBL" id="QFX92114.1"/>
    </source>
</evidence>
<feature type="coiled-coil region" evidence="1">
    <location>
        <begin position="197"/>
        <end position="224"/>
    </location>
</feature>
<dbReference type="KEGG" id="lfv:LF543_00305"/>
<sequence>MSDNNVKVKENKQGDSDTLVIIGNGFDLSLGLKTRFQDYFDKNKNNDFVQEKENFNDLLNKISKDTTINPNKISKGQMFETIENYFKDFNSTILSFWDLYLLLLRYINKNNTNSNKLEDWSDVETQIKRFFTENNENKSNDFNKLIWTQELRKGKQLYGYGEHDSSHGINWTQTVPNSSFDKDDFKRIILPFLLEIQNNKNDTYNELLNQLNKFEQNFSNYILKLPIKGDDYSECYQNKLNKISESTWYNVLTFNYTPVPTKTIFTCEVKRINHVRYIHGTVVDKKIIPL</sequence>
<evidence type="ECO:0000313" key="3">
    <source>
        <dbReference type="Proteomes" id="UP000327194"/>
    </source>
</evidence>
<organism evidence="2 3">
    <name type="scientific">Fructilactobacillus fructivorans</name>
    <dbReference type="NCBI Taxonomy" id="1614"/>
    <lineage>
        <taxon>Bacteria</taxon>
        <taxon>Bacillati</taxon>
        <taxon>Bacillota</taxon>
        <taxon>Bacilli</taxon>
        <taxon>Lactobacillales</taxon>
        <taxon>Lactobacillaceae</taxon>
        <taxon>Fructilactobacillus</taxon>
    </lineage>
</organism>
<dbReference type="Pfam" id="PF14253">
    <property type="entry name" value="AbiH"/>
    <property type="match status" value="1"/>
</dbReference>
<gene>
    <name evidence="2" type="ORF">LF543_00305</name>
</gene>
<protein>
    <recommendedName>
        <fullName evidence="4">Bacteriophage abortive infection AbiH</fullName>
    </recommendedName>
</protein>
<accession>A0AAE6TVJ8</accession>
<dbReference type="EMBL" id="CP045562">
    <property type="protein sequence ID" value="QFX92114.1"/>
    <property type="molecule type" value="Genomic_DNA"/>
</dbReference>
<keyword evidence="1" id="KW-0175">Coiled coil</keyword>
<evidence type="ECO:0000256" key="1">
    <source>
        <dbReference type="SAM" id="Coils"/>
    </source>
</evidence>
<dbReference type="Proteomes" id="UP000327194">
    <property type="component" value="Chromosome"/>
</dbReference>
<dbReference type="RefSeq" id="WP_010022266.1">
    <property type="nucleotide sequence ID" value="NZ_AZDS01000002.1"/>
</dbReference>
<dbReference type="InterPro" id="IPR025935">
    <property type="entry name" value="AbiH"/>
</dbReference>
<name>A0AAE6TVJ8_9LACO</name>
<dbReference type="AlphaFoldDB" id="A0AAE6TVJ8"/>